<dbReference type="Gene3D" id="3.10.20.600">
    <property type="match status" value="1"/>
</dbReference>
<dbReference type="AlphaFoldDB" id="A0A2U3QGA6"/>
<dbReference type="InterPro" id="IPR037225">
    <property type="entry name" value="Nuo51_FMN-bd_sf"/>
</dbReference>
<dbReference type="InterPro" id="IPR019554">
    <property type="entry name" value="Soluble_ligand-bd"/>
</dbReference>
<organism evidence="11 12">
    <name type="scientific">Candidatus Sulfobium mesophilum</name>
    <dbReference type="NCBI Taxonomy" id="2016548"/>
    <lineage>
        <taxon>Bacteria</taxon>
        <taxon>Pseudomonadati</taxon>
        <taxon>Nitrospirota</taxon>
        <taxon>Nitrospiria</taxon>
        <taxon>Nitrospirales</taxon>
        <taxon>Nitrospiraceae</taxon>
        <taxon>Candidatus Sulfobium</taxon>
    </lineage>
</organism>
<dbReference type="EC" id="7.-.-.-" evidence="8"/>
<feature type="binding site" evidence="8">
    <location>
        <position position="416"/>
    </location>
    <ligand>
        <name>[4Fe-4S] cluster</name>
        <dbReference type="ChEBI" id="CHEBI:49883"/>
        <label>1</label>
    </ligand>
</feature>
<evidence type="ECO:0000256" key="6">
    <source>
        <dbReference type="ARBA" id="ARBA00023004"/>
    </source>
</evidence>
<feature type="region of interest" description="Disordered" evidence="9">
    <location>
        <begin position="1"/>
        <end position="21"/>
    </location>
</feature>
<evidence type="ECO:0000256" key="1">
    <source>
        <dbReference type="ARBA" id="ARBA00022448"/>
    </source>
</evidence>
<dbReference type="Pfam" id="PF10531">
    <property type="entry name" value="SLBB"/>
    <property type="match status" value="1"/>
</dbReference>
<protein>
    <recommendedName>
        <fullName evidence="8">Ion-translocating oxidoreductase complex subunit C</fullName>
        <ecNumber evidence="8">7.-.-.-</ecNumber>
    </recommendedName>
    <alternativeName>
        <fullName evidence="8">Rnf electron transport complex subunit C</fullName>
    </alternativeName>
</protein>
<dbReference type="InterPro" id="IPR010208">
    <property type="entry name" value="Ion_transpt_RnfC/RsxC"/>
</dbReference>
<dbReference type="InterPro" id="IPR011538">
    <property type="entry name" value="Nuo51_FMN-bd"/>
</dbReference>
<dbReference type="GO" id="GO:0009055">
    <property type="term" value="F:electron transfer activity"/>
    <property type="evidence" value="ECO:0007669"/>
    <property type="project" value="InterPro"/>
</dbReference>
<dbReference type="GO" id="GO:0022900">
    <property type="term" value="P:electron transport chain"/>
    <property type="evidence" value="ECO:0007669"/>
    <property type="project" value="UniProtKB-UniRule"/>
</dbReference>
<dbReference type="Proteomes" id="UP000245125">
    <property type="component" value="Unassembled WGS sequence"/>
</dbReference>
<dbReference type="PANTHER" id="PTHR43034">
    <property type="entry name" value="ION-TRANSLOCATING OXIDOREDUCTASE COMPLEX SUBUNIT C"/>
    <property type="match status" value="1"/>
</dbReference>
<keyword evidence="3 8" id="KW-0479">Metal-binding</keyword>
<dbReference type="SUPFAM" id="SSF46548">
    <property type="entry name" value="alpha-helical ferredoxin"/>
    <property type="match status" value="1"/>
</dbReference>
<feature type="binding site" evidence="8">
    <location>
        <position position="409"/>
    </location>
    <ligand>
        <name>[4Fe-4S] cluster</name>
        <dbReference type="ChEBI" id="CHEBI:49883"/>
        <label>2</label>
    </ligand>
</feature>
<feature type="binding site" evidence="8">
    <location>
        <position position="367"/>
    </location>
    <ligand>
        <name>[4Fe-4S] cluster</name>
        <dbReference type="ChEBI" id="CHEBI:49883"/>
        <label>1</label>
    </ligand>
</feature>
<dbReference type="GO" id="GO:0005886">
    <property type="term" value="C:plasma membrane"/>
    <property type="evidence" value="ECO:0007669"/>
    <property type="project" value="UniProtKB-SubCell"/>
</dbReference>
<feature type="binding site" evidence="8">
    <location>
        <position position="377"/>
    </location>
    <ligand>
        <name>[4Fe-4S] cluster</name>
        <dbReference type="ChEBI" id="CHEBI:49883"/>
        <label>2</label>
    </ligand>
</feature>
<comment type="similarity">
    <text evidence="8">Belongs to the 4Fe4S bacterial-type ferredoxin family. RnfC subfamily.</text>
</comment>
<dbReference type="Gene3D" id="3.30.70.20">
    <property type="match status" value="1"/>
</dbReference>
<dbReference type="SUPFAM" id="SSF142019">
    <property type="entry name" value="Nqo1 FMN-binding domain-like"/>
    <property type="match status" value="1"/>
</dbReference>
<comment type="function">
    <text evidence="8">Part of a membrane-bound complex that couples electron transfer with translocation of ions across the membrane.</text>
</comment>
<sequence length="435" mass="45943">MGLATFKGGIHPPDKKTLAANSPITEAKPPKIVVLPLSQHAGAPCKPVVTIGQEVKKGEMIGEPGGFVSAPVHASVSGKVVAISEFPNAMGRMVNSIVIENDLKEEWTALKDAPDYMNLPVEELKEKIKAAGIVGLGGAAFPTAVKLSPPKEKPIDVVIINGAECEPYLTADYRLMIEKPKEIVEGLKILMKVLGVTKGFVGIENNKPDAVAKMSEAAKGEAGITVMALEVKYPQGAEKMLIKAIAGREVPARGLPMDVGAVVQNVGTALAIYEAARYGKPLIERVVTVTGEGIKEPKNLMARVGAKISDLIDECGGLKDDVAKVVAGGPMMGFALSSLDVPVTKGTSGILVLPEEGVVHAEDYGPCIRCGRCIDICAMGLMPSMLSILSEKGLYEEAKAYNLFDCFECGSCAFVCPSKRPIVQLVRLAKSMVKP</sequence>
<name>A0A2U3QGA6_9BACT</name>
<feature type="binding site" evidence="8">
    <location>
        <position position="370"/>
    </location>
    <ligand>
        <name>[4Fe-4S] cluster</name>
        <dbReference type="ChEBI" id="CHEBI:49883"/>
        <label>1</label>
    </ligand>
</feature>
<dbReference type="InterPro" id="IPR017896">
    <property type="entry name" value="4Fe4S_Fe-S-bd"/>
</dbReference>
<evidence type="ECO:0000313" key="12">
    <source>
        <dbReference type="Proteomes" id="UP000245125"/>
    </source>
</evidence>
<evidence type="ECO:0000256" key="9">
    <source>
        <dbReference type="SAM" id="MobiDB-lite"/>
    </source>
</evidence>
<comment type="subcellular location">
    <subcellularLocation>
        <location evidence="8">Cell membrane</location>
        <topology evidence="8">Peripheral membrane protein</topology>
    </subcellularLocation>
</comment>
<keyword evidence="4 8" id="KW-0677">Repeat</keyword>
<keyword evidence="8" id="KW-0472">Membrane</keyword>
<dbReference type="Pfam" id="PF13375">
    <property type="entry name" value="RnfC_N"/>
    <property type="match status" value="1"/>
</dbReference>
<dbReference type="HAMAP" id="MF_00461">
    <property type="entry name" value="RsxC_RnfC"/>
    <property type="match status" value="1"/>
</dbReference>
<proteinExistence type="inferred from homology"/>
<accession>A0A2U3QGA6</accession>
<dbReference type="OrthoDB" id="9767754at2"/>
<evidence type="ECO:0000256" key="8">
    <source>
        <dbReference type="HAMAP-Rule" id="MF_00461"/>
    </source>
</evidence>
<evidence type="ECO:0000259" key="10">
    <source>
        <dbReference type="PROSITE" id="PS51379"/>
    </source>
</evidence>
<dbReference type="GO" id="GO:0046872">
    <property type="term" value="F:metal ion binding"/>
    <property type="evidence" value="ECO:0007669"/>
    <property type="project" value="UniProtKB-KW"/>
</dbReference>
<feature type="binding site" evidence="8">
    <location>
        <position position="406"/>
    </location>
    <ligand>
        <name>[4Fe-4S] cluster</name>
        <dbReference type="ChEBI" id="CHEBI:49883"/>
        <label>2</label>
    </ligand>
</feature>
<keyword evidence="6 8" id="KW-0408">Iron</keyword>
<evidence type="ECO:0000256" key="5">
    <source>
        <dbReference type="ARBA" id="ARBA00022982"/>
    </source>
</evidence>
<keyword evidence="7 8" id="KW-0411">Iron-sulfur</keyword>
<gene>
    <name evidence="8 11" type="primary">rnfC</name>
    <name evidence="11" type="ORF">NBG4_240018</name>
</gene>
<dbReference type="Pfam" id="PF01512">
    <property type="entry name" value="Complex1_51K"/>
    <property type="match status" value="1"/>
</dbReference>
<comment type="subunit">
    <text evidence="8">The complex is composed of six subunits: RnfA, RnfB, RnfC, RnfD, RnfE and RnfG.</text>
</comment>
<keyword evidence="1 8" id="KW-0813">Transport</keyword>
<keyword evidence="12" id="KW-1185">Reference proteome</keyword>
<evidence type="ECO:0000256" key="3">
    <source>
        <dbReference type="ARBA" id="ARBA00022723"/>
    </source>
</evidence>
<dbReference type="GO" id="GO:0051539">
    <property type="term" value="F:4 iron, 4 sulfur cluster binding"/>
    <property type="evidence" value="ECO:0007669"/>
    <property type="project" value="UniProtKB-KW"/>
</dbReference>
<feature type="binding site" evidence="8">
    <location>
        <position position="412"/>
    </location>
    <ligand>
        <name>[4Fe-4S] cluster</name>
        <dbReference type="ChEBI" id="CHEBI:49883"/>
        <label>2</label>
    </ligand>
</feature>
<dbReference type="InterPro" id="IPR017900">
    <property type="entry name" value="4Fe4S_Fe_S_CS"/>
</dbReference>
<evidence type="ECO:0000256" key="7">
    <source>
        <dbReference type="ARBA" id="ARBA00023014"/>
    </source>
</evidence>
<keyword evidence="8" id="KW-1003">Cell membrane</keyword>
<dbReference type="PROSITE" id="PS51379">
    <property type="entry name" value="4FE4S_FER_2"/>
    <property type="match status" value="1"/>
</dbReference>
<feature type="domain" description="4Fe-4S ferredoxin-type" evidence="10">
    <location>
        <begin position="357"/>
        <end position="388"/>
    </location>
</feature>
<comment type="cofactor">
    <cofactor evidence="8">
        <name>[4Fe-4S] cluster</name>
        <dbReference type="ChEBI" id="CHEBI:49883"/>
    </cofactor>
    <text evidence="8">Binds 2 [4Fe-4S] clusters per subunit.</text>
</comment>
<feature type="binding site" evidence="8">
    <location>
        <position position="373"/>
    </location>
    <ligand>
        <name>[4Fe-4S] cluster</name>
        <dbReference type="ChEBI" id="CHEBI:49883"/>
        <label>1</label>
    </ligand>
</feature>
<dbReference type="PROSITE" id="PS00198">
    <property type="entry name" value="4FE4S_FER_1"/>
    <property type="match status" value="1"/>
</dbReference>
<evidence type="ECO:0000256" key="4">
    <source>
        <dbReference type="ARBA" id="ARBA00022737"/>
    </source>
</evidence>
<dbReference type="NCBIfam" id="TIGR01945">
    <property type="entry name" value="rnfC"/>
    <property type="match status" value="1"/>
</dbReference>
<keyword evidence="5 8" id="KW-0249">Electron transport</keyword>
<dbReference type="Gene3D" id="3.40.50.11540">
    <property type="entry name" value="NADH-ubiquinone oxidoreductase 51kDa subunit"/>
    <property type="match status" value="1"/>
</dbReference>
<dbReference type="NCBIfam" id="NF003454">
    <property type="entry name" value="PRK05035.1"/>
    <property type="match status" value="1"/>
</dbReference>
<keyword evidence="2 8" id="KW-0004">4Fe-4S</keyword>
<keyword evidence="8" id="KW-1278">Translocase</keyword>
<dbReference type="PANTHER" id="PTHR43034:SF2">
    <property type="entry name" value="ION-TRANSLOCATING OXIDOREDUCTASE COMPLEX SUBUNIT C"/>
    <property type="match status" value="1"/>
</dbReference>
<reference evidence="12" key="1">
    <citation type="submission" date="2018-03" db="EMBL/GenBank/DDBJ databases">
        <authorList>
            <person name="Zecchin S."/>
        </authorList>
    </citation>
    <scope>NUCLEOTIDE SEQUENCE [LARGE SCALE GENOMIC DNA]</scope>
</reference>
<dbReference type="InterPro" id="IPR026902">
    <property type="entry name" value="RnfC_N"/>
</dbReference>
<dbReference type="Pfam" id="PF12838">
    <property type="entry name" value="Fer4_7"/>
    <property type="match status" value="1"/>
</dbReference>
<dbReference type="EMBL" id="OUUY01000069">
    <property type="protein sequence ID" value="SPQ00454.1"/>
    <property type="molecule type" value="Genomic_DNA"/>
</dbReference>
<evidence type="ECO:0000256" key="2">
    <source>
        <dbReference type="ARBA" id="ARBA00022485"/>
    </source>
</evidence>
<evidence type="ECO:0000313" key="11">
    <source>
        <dbReference type="EMBL" id="SPQ00454.1"/>
    </source>
</evidence>